<dbReference type="PANTHER" id="PTHR43615:SF1">
    <property type="entry name" value="PPDK_N DOMAIN-CONTAINING PROTEIN"/>
    <property type="match status" value="1"/>
</dbReference>
<gene>
    <name evidence="3" type="ORF">MNBD_GAMMA12-1268</name>
</gene>
<dbReference type="Gene3D" id="3.30.470.20">
    <property type="entry name" value="ATP-grasp fold, B domain"/>
    <property type="match status" value="1"/>
</dbReference>
<dbReference type="Pfam" id="PF00391">
    <property type="entry name" value="PEP-utilizers"/>
    <property type="match status" value="1"/>
</dbReference>
<evidence type="ECO:0000259" key="2">
    <source>
        <dbReference type="Pfam" id="PF01326"/>
    </source>
</evidence>
<protein>
    <submittedName>
        <fullName evidence="3">Phosphoenolpyruvate synthase / Pyruvate phosphate dikinase</fullName>
    </submittedName>
</protein>
<dbReference type="InterPro" id="IPR036637">
    <property type="entry name" value="Phosphohistidine_dom_sf"/>
</dbReference>
<proteinExistence type="predicted"/>
<dbReference type="InterPro" id="IPR051549">
    <property type="entry name" value="PEP_Utilizing_Enz"/>
</dbReference>
<dbReference type="GO" id="GO:0005524">
    <property type="term" value="F:ATP binding"/>
    <property type="evidence" value="ECO:0007669"/>
    <property type="project" value="InterPro"/>
</dbReference>
<dbReference type="InterPro" id="IPR002192">
    <property type="entry name" value="PPDK_AMP/ATP-bd"/>
</dbReference>
<dbReference type="InterPro" id="IPR029044">
    <property type="entry name" value="Nucleotide-diphossugar_trans"/>
</dbReference>
<dbReference type="Pfam" id="PF01326">
    <property type="entry name" value="PPDK_N"/>
    <property type="match status" value="1"/>
</dbReference>
<dbReference type="SUPFAM" id="SSF53448">
    <property type="entry name" value="Nucleotide-diphospho-sugar transferases"/>
    <property type="match status" value="1"/>
</dbReference>
<dbReference type="SUPFAM" id="SSF52009">
    <property type="entry name" value="Phosphohistidine domain"/>
    <property type="match status" value="1"/>
</dbReference>
<dbReference type="Gene3D" id="3.50.30.10">
    <property type="entry name" value="Phosphohistidine domain"/>
    <property type="match status" value="1"/>
</dbReference>
<name>A0A3B0YQH2_9ZZZZ</name>
<evidence type="ECO:0000259" key="1">
    <source>
        <dbReference type="Pfam" id="PF00391"/>
    </source>
</evidence>
<keyword evidence="3" id="KW-0418">Kinase</keyword>
<dbReference type="InterPro" id="IPR008279">
    <property type="entry name" value="PEP-util_enz_mobile_dom"/>
</dbReference>
<organism evidence="3">
    <name type="scientific">hydrothermal vent metagenome</name>
    <dbReference type="NCBI Taxonomy" id="652676"/>
    <lineage>
        <taxon>unclassified sequences</taxon>
        <taxon>metagenomes</taxon>
        <taxon>ecological metagenomes</taxon>
    </lineage>
</organism>
<dbReference type="NCBIfam" id="NF004508">
    <property type="entry name" value="PRK05849.1"/>
    <property type="match status" value="1"/>
</dbReference>
<dbReference type="AlphaFoldDB" id="A0A3B0YQH2"/>
<dbReference type="PANTHER" id="PTHR43615">
    <property type="entry name" value="PHOSPHOENOLPYRUVATE SYNTHASE-RELATED"/>
    <property type="match status" value="1"/>
</dbReference>
<dbReference type="GO" id="GO:0016301">
    <property type="term" value="F:kinase activity"/>
    <property type="evidence" value="ECO:0007669"/>
    <property type="project" value="UniProtKB-KW"/>
</dbReference>
<sequence length="1055" mass="118578">MNNMKTTIKENSKETLIESANSNVNFVILGAGKPADGEQHTALRGLSEHSRVLDWVLQAVDFLHPSVTFVGGYQVNDICQRYPDFHYVINTEWESSSAVVSFLNTRMSPASDYYVSYADIVYREKIVTEMNAHRSDIVVAVDSDWKQRFEGRSNHDLVRCEKVNCHEGTVTRLGNDIDPNMADAEFVGLVRFSPRVISFLQHHTIELFELFKQDKISKLVEFLRIKGFKVNSVDITGDWAELNEPQDLAHFVLGTKAQTLSRLQKLIRCSRIEDQVSFSVLEWQENTDKIIHKIQHSFQHKPLVIRSSALAEDGFSSANAGVYTSILNVDPTKPLTIGTAVNEVINSYTDSSFVNQVLVQPMVDNVVVSGVIFTRTLVRGAPYYVINYDDVTKSTESITSGSGEGHKTLIVHRSLKLDMNQVPQLLRGLFEAIQEIENLLNYESLDIEFAISDQSQNIEKTKTKTKTKTETQIHILQVRPIAVQHGDYATEQQVLEDVLQRGEQYFEMVQQSSPFVVGSKAFFGVMPDWNPAEIIGTNPGILAISLYRSLIMDDIWARQRAEYGYRDVRPHTLLHLFCGRPYVDIRASFNSFIPAGLDNGLATRLVDFYMSWLESHPHLHDKIEFEVVPTCIDLDFDRWSTRLIERGDFTANEVSDLKLALLSITRSAFSKLDQDLDCISTLDNRYDDIVSSGCDPLRQAILLLEDAKVGTLAFAHLARNAFVAVTLLRSAVSKGVIDQVAMDVFLRSIRTVTHEFTDDAINANKSPAWEAFVKKYGHLRPGTYDITSLAYKDDTEKYLRSVVEQTNTGSRHGEQEKDMQPWVEQRSAFAKACHNIGLPGDIEILERFLRQSIEGREYAKFKFTRNISTALSALVQFGEAQQLTRQELSNIPLATLVTLSSGSFDLGDTSSSLKKQASEGKRQRMIAGQIELPPLITQCSDFRGFMYPENLANFVGNSRIVADCINLEQKHNDDTSLKGKIVLIPQADPGYDWLFGQQISGLITLYGGANSHMAIRTAEFGLPAAIGIGQTEYSRLSTAFILELDAANQRIQIVQ</sequence>
<dbReference type="EMBL" id="UOFL01000010">
    <property type="protein sequence ID" value="VAW71114.1"/>
    <property type="molecule type" value="Genomic_DNA"/>
</dbReference>
<dbReference type="Gene3D" id="3.90.550.10">
    <property type="entry name" value="Spore Coat Polysaccharide Biosynthesis Protein SpsA, Chain A"/>
    <property type="match status" value="1"/>
</dbReference>
<dbReference type="SUPFAM" id="SSF56059">
    <property type="entry name" value="Glutathione synthetase ATP-binding domain-like"/>
    <property type="match status" value="1"/>
</dbReference>
<evidence type="ECO:0000313" key="3">
    <source>
        <dbReference type="EMBL" id="VAW71114.1"/>
    </source>
</evidence>
<feature type="domain" description="PEP-utilising enzyme mobile" evidence="1">
    <location>
        <begin position="978"/>
        <end position="1035"/>
    </location>
</feature>
<reference evidence="3" key="1">
    <citation type="submission" date="2018-06" db="EMBL/GenBank/DDBJ databases">
        <authorList>
            <person name="Zhirakovskaya E."/>
        </authorList>
    </citation>
    <scope>NUCLEOTIDE SEQUENCE</scope>
</reference>
<feature type="domain" description="Pyruvate phosphate dikinase AMP/ATP-binding" evidence="2">
    <location>
        <begin position="263"/>
        <end position="380"/>
    </location>
</feature>
<accession>A0A3B0YQH2</accession>
<keyword evidence="3" id="KW-0670">Pyruvate</keyword>
<keyword evidence="3" id="KW-0808">Transferase</keyword>